<dbReference type="Gene3D" id="3.40.630.30">
    <property type="match status" value="1"/>
</dbReference>
<dbReference type="EMBL" id="JAKZGP010000003">
    <property type="protein sequence ID" value="MCH7408304.1"/>
    <property type="molecule type" value="Genomic_DNA"/>
</dbReference>
<evidence type="ECO:0000313" key="2">
    <source>
        <dbReference type="Proteomes" id="UP001165489"/>
    </source>
</evidence>
<sequence length="320" mass="36898">MKKTISEIKMHLIKLEEKWDKNTSFTLNEVNEVRHDYFLQSFKTVETKHLLQACIIKKGNRIALITFSINDEGEAFSLPQTPFGGLWVDGKIDSDSLLGFITFFSTSLKELGFSKITIVQAPRAYGDSSGLFTYLLFKSDFQLQRVLCHQLMKGRKQIKKWIEGNFPQLIKKAKENKYNVSMGNVQSFSFLDEIASWKEDRGHIPHKDLDRLIFQVSNFPERYFVITIIQEGKAVAHALAVKLTHDALYYFYSAINPKNQQNLTGKLLIASLIKLANEQKVSLLDFGSSEVTEQINHKLMYFKGTYAETFDNRETWVKEL</sequence>
<gene>
    <name evidence="1" type="ORF">MM239_02765</name>
</gene>
<keyword evidence="2" id="KW-1185">Reference proteome</keyword>
<organism evidence="1 2">
    <name type="scientific">Belliella filtrata</name>
    <dbReference type="NCBI Taxonomy" id="2923435"/>
    <lineage>
        <taxon>Bacteria</taxon>
        <taxon>Pseudomonadati</taxon>
        <taxon>Bacteroidota</taxon>
        <taxon>Cytophagia</taxon>
        <taxon>Cytophagales</taxon>
        <taxon>Cyclobacteriaceae</taxon>
        <taxon>Belliella</taxon>
    </lineage>
</organism>
<proteinExistence type="predicted"/>
<dbReference type="SUPFAM" id="SSF55729">
    <property type="entry name" value="Acyl-CoA N-acyltransferases (Nat)"/>
    <property type="match status" value="1"/>
</dbReference>
<accession>A0ABS9UW42</accession>
<protein>
    <recommendedName>
        <fullName evidence="3">Acetyltransferase (GNAT) domain-containing protein</fullName>
    </recommendedName>
</protein>
<dbReference type="Proteomes" id="UP001165489">
    <property type="component" value="Unassembled WGS sequence"/>
</dbReference>
<name>A0ABS9UW42_9BACT</name>
<reference evidence="1" key="1">
    <citation type="submission" date="2022-03" db="EMBL/GenBank/DDBJ databases">
        <title>De novo assembled genomes of Belliella spp. (Cyclobacteriaceae) strains.</title>
        <authorList>
            <person name="Szabo A."/>
            <person name="Korponai K."/>
            <person name="Felfoldi T."/>
        </authorList>
    </citation>
    <scope>NUCLEOTIDE SEQUENCE</scope>
    <source>
        <strain evidence="1">DSM 111904</strain>
    </source>
</reference>
<dbReference type="RefSeq" id="WP_241346413.1">
    <property type="nucleotide sequence ID" value="NZ_JAKZGP010000003.1"/>
</dbReference>
<evidence type="ECO:0008006" key="3">
    <source>
        <dbReference type="Google" id="ProtNLM"/>
    </source>
</evidence>
<comment type="caution">
    <text evidence="1">The sequence shown here is derived from an EMBL/GenBank/DDBJ whole genome shotgun (WGS) entry which is preliminary data.</text>
</comment>
<evidence type="ECO:0000313" key="1">
    <source>
        <dbReference type="EMBL" id="MCH7408304.1"/>
    </source>
</evidence>
<dbReference type="InterPro" id="IPR016181">
    <property type="entry name" value="Acyl_CoA_acyltransferase"/>
</dbReference>